<dbReference type="InterPro" id="IPR036291">
    <property type="entry name" value="NAD(P)-bd_dom_sf"/>
</dbReference>
<dbReference type="GO" id="GO:0051287">
    <property type="term" value="F:NAD binding"/>
    <property type="evidence" value="ECO:0007669"/>
    <property type="project" value="InterPro"/>
</dbReference>
<dbReference type="EMBL" id="RQPI01000003">
    <property type="protein sequence ID" value="RQW12315.1"/>
    <property type="molecule type" value="Genomic_DNA"/>
</dbReference>
<dbReference type="PANTHER" id="PTHR43761">
    <property type="entry name" value="D-ISOMER SPECIFIC 2-HYDROXYACID DEHYDROGENASE FAMILY PROTEIN (AFU_ORTHOLOGUE AFUA_1G13630)"/>
    <property type="match status" value="1"/>
</dbReference>
<dbReference type="AlphaFoldDB" id="A0A3N9P9I4"/>
<keyword evidence="8" id="KW-1185">Reference proteome</keyword>
<dbReference type="CDD" id="cd12173">
    <property type="entry name" value="PGDH_4"/>
    <property type="match status" value="1"/>
</dbReference>
<dbReference type="Proteomes" id="UP000282529">
    <property type="component" value="Unassembled WGS sequence"/>
</dbReference>
<dbReference type="InterPro" id="IPR006140">
    <property type="entry name" value="D-isomer_DH_NAD-bd"/>
</dbReference>
<name>A0A3N9P9I4_9BACL</name>
<evidence type="ECO:0000313" key="8">
    <source>
        <dbReference type="Proteomes" id="UP000282529"/>
    </source>
</evidence>
<dbReference type="PROSITE" id="PS00671">
    <property type="entry name" value="D_2_HYDROXYACID_DH_3"/>
    <property type="match status" value="1"/>
</dbReference>
<keyword evidence="3" id="KW-0520">NAD</keyword>
<dbReference type="SUPFAM" id="SSF51735">
    <property type="entry name" value="NAD(P)-binding Rossmann-fold domains"/>
    <property type="match status" value="1"/>
</dbReference>
<evidence type="ECO:0000256" key="4">
    <source>
        <dbReference type="RuleBase" id="RU003719"/>
    </source>
</evidence>
<dbReference type="OrthoDB" id="9805416at2"/>
<evidence type="ECO:0000256" key="1">
    <source>
        <dbReference type="ARBA" id="ARBA00005854"/>
    </source>
</evidence>
<gene>
    <name evidence="7" type="ORF">EH198_08160</name>
</gene>
<comment type="similarity">
    <text evidence="1 4">Belongs to the D-isomer specific 2-hydroxyacid dehydrogenase family.</text>
</comment>
<evidence type="ECO:0000313" key="7">
    <source>
        <dbReference type="EMBL" id="RQW12315.1"/>
    </source>
</evidence>
<reference evidence="7 8" key="1">
    <citation type="submission" date="2018-11" db="EMBL/GenBank/DDBJ databases">
        <title>Genome sequence of strain 7197.</title>
        <authorList>
            <person name="Gao J."/>
            <person name="Sun J."/>
        </authorList>
    </citation>
    <scope>NUCLEOTIDE SEQUENCE [LARGE SCALE GENOMIC DNA]</scope>
    <source>
        <strain evidence="7 8">7197</strain>
    </source>
</reference>
<evidence type="ECO:0000256" key="3">
    <source>
        <dbReference type="ARBA" id="ARBA00023027"/>
    </source>
</evidence>
<dbReference type="InterPro" id="IPR050418">
    <property type="entry name" value="D-iso_2-hydroxyacid_DH_PdxB"/>
</dbReference>
<keyword evidence="2 4" id="KW-0560">Oxidoreductase</keyword>
<accession>A0A3N9P9I4</accession>
<dbReference type="Pfam" id="PF00389">
    <property type="entry name" value="2-Hacid_dh"/>
    <property type="match status" value="1"/>
</dbReference>
<evidence type="ECO:0000256" key="2">
    <source>
        <dbReference type="ARBA" id="ARBA00023002"/>
    </source>
</evidence>
<proteinExistence type="inferred from homology"/>
<feature type="domain" description="D-isomer specific 2-hydroxyacid dehydrogenase NAD-binding" evidence="6">
    <location>
        <begin position="107"/>
        <end position="283"/>
    </location>
</feature>
<comment type="caution">
    <text evidence="7">The sequence shown here is derived from an EMBL/GenBank/DDBJ whole genome shotgun (WGS) entry which is preliminary data.</text>
</comment>
<dbReference type="SUPFAM" id="SSF52283">
    <property type="entry name" value="Formate/glycerate dehydrogenase catalytic domain-like"/>
    <property type="match status" value="1"/>
</dbReference>
<evidence type="ECO:0000259" key="6">
    <source>
        <dbReference type="Pfam" id="PF02826"/>
    </source>
</evidence>
<dbReference type="FunFam" id="3.40.50.720:FF:000203">
    <property type="entry name" value="D-3-phosphoglycerate dehydrogenase (SerA)"/>
    <property type="match status" value="1"/>
</dbReference>
<protein>
    <submittedName>
        <fullName evidence="7">Hydroxyacid dehydrogenase</fullName>
    </submittedName>
</protein>
<dbReference type="RefSeq" id="WP_124695048.1">
    <property type="nucleotide sequence ID" value="NZ_JBHUFE010000003.1"/>
</dbReference>
<dbReference type="PANTHER" id="PTHR43761:SF1">
    <property type="entry name" value="D-ISOMER SPECIFIC 2-HYDROXYACID DEHYDROGENASE CATALYTIC DOMAIN-CONTAINING PROTEIN-RELATED"/>
    <property type="match status" value="1"/>
</dbReference>
<feature type="domain" description="D-isomer specific 2-hydroxyacid dehydrogenase catalytic" evidence="5">
    <location>
        <begin position="4"/>
        <end position="308"/>
    </location>
</feature>
<evidence type="ECO:0000259" key="5">
    <source>
        <dbReference type="Pfam" id="PF00389"/>
    </source>
</evidence>
<dbReference type="InterPro" id="IPR029753">
    <property type="entry name" value="D-isomer_DH_CS"/>
</dbReference>
<sequence>MNIVITEWNAPNGLERLEQEGHRVHYDPGLWNSPELSEAVKEADALIVRNQTRVNAALIEAAPRLKVIGRLGAGLDNIDLDAAARRHIPVVTAGSANASSVAEYVIAAIFHSARRLGDAAGSVRSGGWPRQQFTLHEIGGKTLGLIGVGEIGRRTGARAKALGMKVLGCDPRLEKDGDTAAEAGIIPADLNRVLAESDYISLHVPLLPSTRGLIGASALNLMKQNAVLINTSRGAVVDEEALVGALSANRLAGAVLDVLGEEPPRKDHPLLALPTCTITPHIAGLTRESQEQISEIVSAEVISALGGQAEVAKAQIRSSF</sequence>
<dbReference type="InterPro" id="IPR006139">
    <property type="entry name" value="D-isomer_2_OHA_DH_cat_dom"/>
</dbReference>
<dbReference type="Gene3D" id="3.40.50.720">
    <property type="entry name" value="NAD(P)-binding Rossmann-like Domain"/>
    <property type="match status" value="2"/>
</dbReference>
<dbReference type="Pfam" id="PF02826">
    <property type="entry name" value="2-Hacid_dh_C"/>
    <property type="match status" value="1"/>
</dbReference>
<organism evidence="7 8">
    <name type="scientific">Paenibacillus rhizophilus</name>
    <dbReference type="NCBI Taxonomy" id="1850366"/>
    <lineage>
        <taxon>Bacteria</taxon>
        <taxon>Bacillati</taxon>
        <taxon>Bacillota</taxon>
        <taxon>Bacilli</taxon>
        <taxon>Bacillales</taxon>
        <taxon>Paenibacillaceae</taxon>
        <taxon>Paenibacillus</taxon>
    </lineage>
</organism>
<dbReference type="GO" id="GO:0016616">
    <property type="term" value="F:oxidoreductase activity, acting on the CH-OH group of donors, NAD or NADP as acceptor"/>
    <property type="evidence" value="ECO:0007669"/>
    <property type="project" value="InterPro"/>
</dbReference>